<comment type="similarity">
    <text evidence="1">Belongs to the LDH2/MDH2 oxidoreductase family.</text>
</comment>
<keyword evidence="2" id="KW-0560">Oxidoreductase</keyword>
<dbReference type="InterPro" id="IPR036111">
    <property type="entry name" value="Mal/L-sulfo/L-lacto_DH-like_sf"/>
</dbReference>
<keyword evidence="4" id="KW-1185">Reference proteome</keyword>
<accession>A0ABR7NE13</accession>
<dbReference type="Gene3D" id="1.10.1530.10">
    <property type="match status" value="1"/>
</dbReference>
<dbReference type="InterPro" id="IPR043144">
    <property type="entry name" value="Mal/L-sulf/L-lact_DH-like_ah"/>
</dbReference>
<proteinExistence type="inferred from homology"/>
<dbReference type="PANTHER" id="PTHR11091:SF0">
    <property type="entry name" value="MALATE DEHYDROGENASE"/>
    <property type="match status" value="1"/>
</dbReference>
<protein>
    <submittedName>
        <fullName evidence="3">Ldh family oxidoreductase</fullName>
    </submittedName>
</protein>
<organism evidence="3 4">
    <name type="scientific">Jingyaoa shaoxingensis</name>
    <dbReference type="NCBI Taxonomy" id="2763671"/>
    <lineage>
        <taxon>Bacteria</taxon>
        <taxon>Bacillati</taxon>
        <taxon>Bacillota</taxon>
        <taxon>Clostridia</taxon>
        <taxon>Lachnospirales</taxon>
        <taxon>Lachnospiraceae</taxon>
        <taxon>Jingyaoa</taxon>
    </lineage>
</organism>
<dbReference type="SUPFAM" id="SSF89733">
    <property type="entry name" value="L-sulfolactate dehydrogenase-like"/>
    <property type="match status" value="1"/>
</dbReference>
<dbReference type="InterPro" id="IPR003767">
    <property type="entry name" value="Malate/L-lactate_DH-like"/>
</dbReference>
<dbReference type="InterPro" id="IPR043143">
    <property type="entry name" value="Mal/L-sulf/L-lact_DH-like_NADP"/>
</dbReference>
<evidence type="ECO:0000256" key="2">
    <source>
        <dbReference type="ARBA" id="ARBA00023002"/>
    </source>
</evidence>
<evidence type="ECO:0000313" key="3">
    <source>
        <dbReference type="EMBL" id="MBC8574062.1"/>
    </source>
</evidence>
<dbReference type="EMBL" id="JACRSZ010000015">
    <property type="protein sequence ID" value="MBC8574062.1"/>
    <property type="molecule type" value="Genomic_DNA"/>
</dbReference>
<dbReference type="Proteomes" id="UP000657421">
    <property type="component" value="Unassembled WGS sequence"/>
</dbReference>
<evidence type="ECO:0000313" key="4">
    <source>
        <dbReference type="Proteomes" id="UP000657421"/>
    </source>
</evidence>
<dbReference type="PANTHER" id="PTHR11091">
    <property type="entry name" value="OXIDOREDUCTASE-RELATED"/>
    <property type="match status" value="1"/>
</dbReference>
<sequence>MAYRKMNYEKLRELSKLVFMKYGYSEEDAETITDVLLKADLMGIESHGVQRMTLYPFGISIGRIKVDAKPEIVRETPLSAVIDAHDGMGQIAGVKAMKLAIEKAKQHGMGFTVVRNSNHYGIAGYYSLMAAEEGLVGMSMTNTQALVVPTFGQKPILGTNPIAFTVPAKPYPFHLDMSTSVVTAGKMEVYAKNKKPCPEGWLVDENGAVNTDAGVFVANRGTGRGGLLPIGGAGELHSGHKGYGMSMLVEIMTGIFAGGVTSSGVRVVKEKELCCHMFWAIDPAMFNEDKEEIFKHLSEFLQMIRDSDKAEGHDRIYTHGEKEFENMEKVKKEGVSVNDATYDEITKLSEKLGICAADYLVEV</sequence>
<comment type="caution">
    <text evidence="3">The sequence shown here is derived from an EMBL/GenBank/DDBJ whole genome shotgun (WGS) entry which is preliminary data.</text>
</comment>
<name>A0ABR7NE13_9FIRM</name>
<reference evidence="3 4" key="1">
    <citation type="submission" date="2020-08" db="EMBL/GenBank/DDBJ databases">
        <title>Genome public.</title>
        <authorList>
            <person name="Liu C."/>
            <person name="Sun Q."/>
        </authorList>
    </citation>
    <scope>NUCLEOTIDE SEQUENCE [LARGE SCALE GENOMIC DNA]</scope>
    <source>
        <strain evidence="3 4">NSJ-46</strain>
    </source>
</reference>
<evidence type="ECO:0000256" key="1">
    <source>
        <dbReference type="ARBA" id="ARBA00006056"/>
    </source>
</evidence>
<dbReference type="Gene3D" id="3.30.1370.60">
    <property type="entry name" value="Hypothetical oxidoreductase yiak, domain 2"/>
    <property type="match status" value="1"/>
</dbReference>
<gene>
    <name evidence="3" type="ORF">H8716_13375</name>
</gene>
<dbReference type="Pfam" id="PF02615">
    <property type="entry name" value="Ldh_2"/>
    <property type="match status" value="1"/>
</dbReference>
<dbReference type="RefSeq" id="WP_249309552.1">
    <property type="nucleotide sequence ID" value="NZ_JACRSZ010000015.1"/>
</dbReference>